<proteinExistence type="inferred from homology"/>
<keyword evidence="5" id="KW-1133">Transmembrane helix</keyword>
<dbReference type="GO" id="GO:0016020">
    <property type="term" value="C:membrane"/>
    <property type="evidence" value="ECO:0007669"/>
    <property type="project" value="UniProtKB-SubCell"/>
</dbReference>
<dbReference type="NCBIfam" id="TIGR03023">
    <property type="entry name" value="WcaJ_sugtrans"/>
    <property type="match status" value="1"/>
</dbReference>
<keyword evidence="6" id="KW-0472">Membrane</keyword>
<dbReference type="EC" id="2.7.8.31" evidence="8"/>
<protein>
    <submittedName>
        <fullName evidence="8">Undecaprenyl-phosphate glucose phosphotransferase</fullName>
        <ecNumber evidence="8">2.7.8.31</ecNumber>
    </submittedName>
</protein>
<gene>
    <name evidence="8" type="ORF">DWW02_23535</name>
</gene>
<comment type="subcellular location">
    <subcellularLocation>
        <location evidence="1">Membrane</location>
        <topology evidence="1">Multi-pass membrane protein</topology>
    </subcellularLocation>
</comment>
<organism evidence="8 9">
    <name type="scientific">Enterocloster bolteae</name>
    <dbReference type="NCBI Taxonomy" id="208479"/>
    <lineage>
        <taxon>Bacteria</taxon>
        <taxon>Bacillati</taxon>
        <taxon>Bacillota</taxon>
        <taxon>Clostridia</taxon>
        <taxon>Lachnospirales</taxon>
        <taxon>Lachnospiraceae</taxon>
        <taxon>Enterocloster</taxon>
    </lineage>
</organism>
<dbReference type="InterPro" id="IPR003362">
    <property type="entry name" value="Bact_transf"/>
</dbReference>
<evidence type="ECO:0000256" key="2">
    <source>
        <dbReference type="ARBA" id="ARBA00006464"/>
    </source>
</evidence>
<comment type="similarity">
    <text evidence="2">Belongs to the bacterial sugar transferase family.</text>
</comment>
<evidence type="ECO:0000256" key="5">
    <source>
        <dbReference type="ARBA" id="ARBA00022989"/>
    </source>
</evidence>
<evidence type="ECO:0000313" key="9">
    <source>
        <dbReference type="Proteomes" id="UP000284543"/>
    </source>
</evidence>
<keyword evidence="3 8" id="KW-0808">Transferase</keyword>
<dbReference type="GeneID" id="23114510"/>
<dbReference type="InterPro" id="IPR017475">
    <property type="entry name" value="EPS_sugar_tfrase"/>
</dbReference>
<dbReference type="AlphaFoldDB" id="A0A412YYA2"/>
<keyword evidence="4" id="KW-0812">Transmembrane</keyword>
<dbReference type="Pfam" id="PF02397">
    <property type="entry name" value="Bac_transf"/>
    <property type="match status" value="1"/>
</dbReference>
<feature type="domain" description="Bacterial sugar transferase" evidence="7">
    <location>
        <begin position="285"/>
        <end position="464"/>
    </location>
</feature>
<dbReference type="KEGG" id="cbol:CGC65_26280"/>
<dbReference type="PANTHER" id="PTHR30576:SF0">
    <property type="entry name" value="UNDECAPRENYL-PHOSPHATE N-ACETYLGALACTOSAMINYL 1-PHOSPHATE TRANSFERASE-RELATED"/>
    <property type="match status" value="1"/>
</dbReference>
<dbReference type="Gene3D" id="3.40.50.720">
    <property type="entry name" value="NAD(P)-binding Rossmann-like Domain"/>
    <property type="match status" value="1"/>
</dbReference>
<evidence type="ECO:0000313" key="8">
    <source>
        <dbReference type="EMBL" id="RGV72617.1"/>
    </source>
</evidence>
<sequence length="472" mass="54214">MIKDNQKRLNRMHVLLDILVTVVAYALAWFIVISGKVLPLDEGVLKPQVYFMALIFIVPIYLILYASFHLYVPKRIQGRRSELANICKANVIGLMLFTFVLFGLRRFVSHLSYFSTKMILAFFAANIILLEAERISIRIFLRSLRTNGYNQKHVLLIGYSRAAEGFIDRVSVNPEWGYHVQGILDDHRPAGFAYKKVQVLGPTNHLEDFLASNTLDEIAITLSIKEYSNLEQIVAACEKSGVHTKFIPDYNNIIPTIPYMEDLQGLPVIHIRHVPLTGVFNATMKRIVDLAGALFGLIVFSPLMLVTALLIKITSPGPVLFSQERIGLHNRPFKMYKFRSMEVQDPGRERSQWTTPHDPRVTPVGRFIRKTSIDEMPQFFNVLIGDMSLVGPRPERPLFVEKFKEEIPRYMIKHQVRPGLTGWAQVNGYRGDTSITKRIEHDLYYIENWSLGFDFKIMFLTVFKGFINKNAY</sequence>
<dbReference type="Pfam" id="PF13727">
    <property type="entry name" value="CoA_binding_3"/>
    <property type="match status" value="1"/>
</dbReference>
<dbReference type="Proteomes" id="UP000284543">
    <property type="component" value="Unassembled WGS sequence"/>
</dbReference>
<dbReference type="GO" id="GO:0089702">
    <property type="term" value="F:undecaprenyl-phosphate glucose phosphotransferase activity"/>
    <property type="evidence" value="ECO:0007669"/>
    <property type="project" value="UniProtKB-EC"/>
</dbReference>
<evidence type="ECO:0000256" key="6">
    <source>
        <dbReference type="ARBA" id="ARBA00023136"/>
    </source>
</evidence>
<reference evidence="8 9" key="1">
    <citation type="submission" date="2018-08" db="EMBL/GenBank/DDBJ databases">
        <title>A genome reference for cultivated species of the human gut microbiota.</title>
        <authorList>
            <person name="Zou Y."/>
            <person name="Xue W."/>
            <person name="Luo G."/>
        </authorList>
    </citation>
    <scope>NUCLEOTIDE SEQUENCE [LARGE SCALE GENOMIC DNA]</scope>
    <source>
        <strain evidence="8 9">AF14-18</strain>
    </source>
</reference>
<accession>A0A412YYA2</accession>
<dbReference type="InterPro" id="IPR017473">
    <property type="entry name" value="Undecaprenyl-P_gluc_Ptfrase"/>
</dbReference>
<evidence type="ECO:0000256" key="3">
    <source>
        <dbReference type="ARBA" id="ARBA00022679"/>
    </source>
</evidence>
<evidence type="ECO:0000259" key="7">
    <source>
        <dbReference type="Pfam" id="PF02397"/>
    </source>
</evidence>
<dbReference type="NCBIfam" id="TIGR03025">
    <property type="entry name" value="EPS_sugtrans"/>
    <property type="match status" value="1"/>
</dbReference>
<comment type="caution">
    <text evidence="8">The sequence shown here is derived from an EMBL/GenBank/DDBJ whole genome shotgun (WGS) entry which is preliminary data.</text>
</comment>
<name>A0A412YYA2_9FIRM</name>
<evidence type="ECO:0000256" key="1">
    <source>
        <dbReference type="ARBA" id="ARBA00004141"/>
    </source>
</evidence>
<dbReference type="EMBL" id="QRZM01000013">
    <property type="protein sequence ID" value="RGV72617.1"/>
    <property type="molecule type" value="Genomic_DNA"/>
</dbReference>
<dbReference type="RefSeq" id="WP_002566547.1">
    <property type="nucleotide sequence ID" value="NZ_BAABXO010000002.1"/>
</dbReference>
<evidence type="ECO:0000256" key="4">
    <source>
        <dbReference type="ARBA" id="ARBA00022692"/>
    </source>
</evidence>
<dbReference type="PANTHER" id="PTHR30576">
    <property type="entry name" value="COLANIC BIOSYNTHESIS UDP-GLUCOSE LIPID CARRIER TRANSFERASE"/>
    <property type="match status" value="1"/>
</dbReference>